<proteinExistence type="predicted"/>
<sequence>MARVGGSSKQATLDPELIVSEIYASIALEYNRKFEKVEKLFSTMNSQIQSIELRVATIEQKLDDYEQYRLLDSLHETGPCFIFGMKQDREADLVTTVLDMAKKNDVILQKEQVLSMNRFRLLKATGNI</sequence>
<comment type="caution">
    <text evidence="1">The sequence shown here is derived from an EMBL/GenBank/DDBJ whole genome shotgun (WGS) entry which is preliminary data.</text>
</comment>
<keyword evidence="2" id="KW-1185">Reference proteome</keyword>
<organism evidence="1 2">
    <name type="scientific">Artemia franciscana</name>
    <name type="common">Brine shrimp</name>
    <name type="synonym">Artemia sanfranciscana</name>
    <dbReference type="NCBI Taxonomy" id="6661"/>
    <lineage>
        <taxon>Eukaryota</taxon>
        <taxon>Metazoa</taxon>
        <taxon>Ecdysozoa</taxon>
        <taxon>Arthropoda</taxon>
        <taxon>Crustacea</taxon>
        <taxon>Branchiopoda</taxon>
        <taxon>Anostraca</taxon>
        <taxon>Artemiidae</taxon>
        <taxon>Artemia</taxon>
    </lineage>
</organism>
<protein>
    <submittedName>
        <fullName evidence="1">Uncharacterized protein</fullName>
    </submittedName>
</protein>
<dbReference type="EMBL" id="JAVRJZ010000020">
    <property type="protein sequence ID" value="KAK2705475.1"/>
    <property type="molecule type" value="Genomic_DNA"/>
</dbReference>
<evidence type="ECO:0000313" key="1">
    <source>
        <dbReference type="EMBL" id="KAK2705475.1"/>
    </source>
</evidence>
<accession>A0AA88H5R5</accession>
<gene>
    <name evidence="1" type="ORF">QYM36_015760</name>
</gene>
<dbReference type="Proteomes" id="UP001187531">
    <property type="component" value="Unassembled WGS sequence"/>
</dbReference>
<evidence type="ECO:0000313" key="2">
    <source>
        <dbReference type="Proteomes" id="UP001187531"/>
    </source>
</evidence>
<reference evidence="1" key="1">
    <citation type="submission" date="2023-07" db="EMBL/GenBank/DDBJ databases">
        <title>Chromosome-level genome assembly of Artemia franciscana.</title>
        <authorList>
            <person name="Jo E."/>
        </authorList>
    </citation>
    <scope>NUCLEOTIDE SEQUENCE</scope>
    <source>
        <tissue evidence="1">Whole body</tissue>
    </source>
</reference>
<name>A0AA88H5R5_ARTSF</name>
<dbReference type="AlphaFoldDB" id="A0AA88H5R5"/>